<sequence length="334" mass="35459">MRPSAPAIFRIARRAERLGSAASPALAGGSKLPVFLRRHESCLTLGAVRRRRMPSGRVSALWRYPVKSLLGMSVPEASLTAAGLLGDRAYALIDLETGKVASAKRPQLWRRMLELSAVADADGKLAVRFPDGETVALDAPSLDARLSAFLGRAVTLRTQPRDEEALDRAVPEQVLEAGEHSEVESTHLTLAQASPEGGFFDYAPFHMVTLNSLEAVAAAAGDDTIVAQRYRANIVLDMPDAEPFAENGWTGLELTIGPDVALTVIGATPRCAVPMLAHGELPRADGALTKVAELNRIELPEFGAGRYPCLGAFAVLKRGGGAAVHDAVSLDGAR</sequence>
<dbReference type="Pfam" id="PF03476">
    <property type="entry name" value="MOSC_N"/>
    <property type="match status" value="1"/>
</dbReference>
<gene>
    <name evidence="2" type="ORF">DI565_00110</name>
</gene>
<accession>A0A2W5MMF4</accession>
<evidence type="ECO:0000313" key="2">
    <source>
        <dbReference type="EMBL" id="PZQ18853.1"/>
    </source>
</evidence>
<organism evidence="2 3">
    <name type="scientific">Ancylobacter novellus</name>
    <name type="common">Thiobacillus novellus</name>
    <dbReference type="NCBI Taxonomy" id="921"/>
    <lineage>
        <taxon>Bacteria</taxon>
        <taxon>Pseudomonadati</taxon>
        <taxon>Pseudomonadota</taxon>
        <taxon>Alphaproteobacteria</taxon>
        <taxon>Hyphomicrobiales</taxon>
        <taxon>Xanthobacteraceae</taxon>
        <taxon>Ancylobacter</taxon>
    </lineage>
</organism>
<dbReference type="SUPFAM" id="SSF50800">
    <property type="entry name" value="PK beta-barrel domain-like"/>
    <property type="match status" value="1"/>
</dbReference>
<dbReference type="GO" id="GO:0030170">
    <property type="term" value="F:pyridoxal phosphate binding"/>
    <property type="evidence" value="ECO:0007669"/>
    <property type="project" value="InterPro"/>
</dbReference>
<dbReference type="EMBL" id="QFPN01000001">
    <property type="protein sequence ID" value="PZQ18853.1"/>
    <property type="molecule type" value="Genomic_DNA"/>
</dbReference>
<dbReference type="GO" id="GO:0030151">
    <property type="term" value="F:molybdenum ion binding"/>
    <property type="evidence" value="ECO:0007669"/>
    <property type="project" value="InterPro"/>
</dbReference>
<dbReference type="InterPro" id="IPR011037">
    <property type="entry name" value="Pyrv_Knase-like_insert_dom_sf"/>
</dbReference>
<feature type="domain" description="MOSC" evidence="1">
    <location>
        <begin position="168"/>
        <end position="331"/>
    </location>
</feature>
<proteinExistence type="predicted"/>
<dbReference type="Proteomes" id="UP000249577">
    <property type="component" value="Unassembled WGS sequence"/>
</dbReference>
<name>A0A2W5MMF4_ANCNO</name>
<dbReference type="InterPro" id="IPR005302">
    <property type="entry name" value="MoCF_Sase_C"/>
</dbReference>
<reference evidence="2 3" key="1">
    <citation type="submission" date="2017-08" db="EMBL/GenBank/DDBJ databases">
        <title>Infants hospitalized years apart are colonized by the same room-sourced microbial strains.</title>
        <authorList>
            <person name="Brooks B."/>
            <person name="Olm M.R."/>
            <person name="Firek B.A."/>
            <person name="Baker R."/>
            <person name="Thomas B.C."/>
            <person name="Morowitz M.J."/>
            <person name="Banfield J.F."/>
        </authorList>
    </citation>
    <scope>NUCLEOTIDE SEQUENCE [LARGE SCALE GENOMIC DNA]</scope>
    <source>
        <strain evidence="2">S2_005_003_R2_43</strain>
    </source>
</reference>
<dbReference type="GO" id="GO:0003824">
    <property type="term" value="F:catalytic activity"/>
    <property type="evidence" value="ECO:0007669"/>
    <property type="project" value="InterPro"/>
</dbReference>
<protein>
    <submittedName>
        <fullName evidence="2">MOSC domain-containing protein</fullName>
    </submittedName>
</protein>
<dbReference type="PROSITE" id="PS51340">
    <property type="entry name" value="MOSC"/>
    <property type="match status" value="1"/>
</dbReference>
<dbReference type="AlphaFoldDB" id="A0A2W5MMF4"/>
<evidence type="ECO:0000313" key="3">
    <source>
        <dbReference type="Proteomes" id="UP000249577"/>
    </source>
</evidence>
<dbReference type="Pfam" id="PF03473">
    <property type="entry name" value="MOSC"/>
    <property type="match status" value="1"/>
</dbReference>
<evidence type="ECO:0000259" key="1">
    <source>
        <dbReference type="PROSITE" id="PS51340"/>
    </source>
</evidence>
<comment type="caution">
    <text evidence="2">The sequence shown here is derived from an EMBL/GenBank/DDBJ whole genome shotgun (WGS) entry which is preliminary data.</text>
</comment>
<dbReference type="InterPro" id="IPR005303">
    <property type="entry name" value="MOCOS_middle"/>
</dbReference>